<gene>
    <name evidence="1" type="ORF">MUN86_12860</name>
</gene>
<proteinExistence type="predicted"/>
<keyword evidence="2" id="KW-1185">Reference proteome</keyword>
<protein>
    <submittedName>
        <fullName evidence="1">Uncharacterized protein</fullName>
    </submittedName>
</protein>
<accession>A0ABY4G1M2</accession>
<organism evidence="1 2">
    <name type="scientific">Hymenobacter volaticus</name>
    <dbReference type="NCBI Taxonomy" id="2932254"/>
    <lineage>
        <taxon>Bacteria</taxon>
        <taxon>Pseudomonadati</taxon>
        <taxon>Bacteroidota</taxon>
        <taxon>Cytophagia</taxon>
        <taxon>Cytophagales</taxon>
        <taxon>Hymenobacteraceae</taxon>
        <taxon>Hymenobacter</taxon>
    </lineage>
</organism>
<dbReference type="RefSeq" id="WP_245118323.1">
    <property type="nucleotide sequence ID" value="NZ_CP095061.1"/>
</dbReference>
<evidence type="ECO:0000313" key="1">
    <source>
        <dbReference type="EMBL" id="UOQ64479.1"/>
    </source>
</evidence>
<name>A0ABY4G1M2_9BACT</name>
<evidence type="ECO:0000313" key="2">
    <source>
        <dbReference type="Proteomes" id="UP000830401"/>
    </source>
</evidence>
<dbReference type="Proteomes" id="UP000830401">
    <property type="component" value="Chromosome"/>
</dbReference>
<dbReference type="EMBL" id="CP095061">
    <property type="protein sequence ID" value="UOQ64479.1"/>
    <property type="molecule type" value="Genomic_DNA"/>
</dbReference>
<sequence length="254" mass="28392">MLPFQSYALAKGFDNCLYSVTKAPTNRPELVYRYNPATRQGEYTTWRLPAQGSETVWISAATDEHGDLYFMTADANKLVKVSPADNSVTILWTKDPARQTAYFPIIGFAGAGSHGNFCLDDANTLYEVYSTDGSLLKVDLKTRQTAPEMIPLSGLPERGGYSDLLLQLDKVGRRRLYLAGPKSLYRVNMETGEAYRVRRGVYTDLAGCNLFRAVPPRGRRPPAHRLLPLRLPRHGRDGCWTPSRSGPCPRLSYV</sequence>
<reference evidence="1" key="1">
    <citation type="submission" date="2022-04" db="EMBL/GenBank/DDBJ databases">
        <title>Hymenobacter sp. isolated from the air.</title>
        <authorList>
            <person name="Won M."/>
            <person name="Lee C.-M."/>
            <person name="Woen H.-Y."/>
            <person name="Kwon S.-W."/>
        </authorList>
    </citation>
    <scope>NUCLEOTIDE SEQUENCE</scope>
    <source>
        <strain evidence="1">5420S-77</strain>
    </source>
</reference>
<dbReference type="SUPFAM" id="SSF101898">
    <property type="entry name" value="NHL repeat"/>
    <property type="match status" value="1"/>
</dbReference>